<name>A0A820RF25_9BILA</name>
<protein>
    <submittedName>
        <fullName evidence="2">Uncharacterized protein</fullName>
    </submittedName>
</protein>
<dbReference type="PANTHER" id="PTHR12877:SF15">
    <property type="entry name" value="RHO GUANINE NUCLEOTIDE EXCHANGE FACTOR 17"/>
    <property type="match status" value="1"/>
</dbReference>
<sequence>MWLGTDDGIILIFQCTETMKTVARKSRIVKQLGSPIHSILYTDNKVFVALSHGELCVFRRDLSGRWDLDCPTIRSIEEDYIRHG</sequence>
<evidence type="ECO:0000256" key="1">
    <source>
        <dbReference type="ARBA" id="ARBA00022658"/>
    </source>
</evidence>
<organism evidence="2 3">
    <name type="scientific">Adineta steineri</name>
    <dbReference type="NCBI Taxonomy" id="433720"/>
    <lineage>
        <taxon>Eukaryota</taxon>
        <taxon>Metazoa</taxon>
        <taxon>Spiralia</taxon>
        <taxon>Gnathifera</taxon>
        <taxon>Rotifera</taxon>
        <taxon>Eurotatoria</taxon>
        <taxon>Bdelloidea</taxon>
        <taxon>Adinetida</taxon>
        <taxon>Adinetidae</taxon>
        <taxon>Adineta</taxon>
    </lineage>
</organism>
<dbReference type="InterPro" id="IPR039919">
    <property type="entry name" value="ARHGEF10/ARHGEF17"/>
</dbReference>
<dbReference type="Pfam" id="PF19056">
    <property type="entry name" value="WD40_2"/>
    <property type="match status" value="1"/>
</dbReference>
<accession>A0A820RF25</accession>
<dbReference type="Proteomes" id="UP000663868">
    <property type="component" value="Unassembled WGS sequence"/>
</dbReference>
<dbReference type="PANTHER" id="PTHR12877">
    <property type="entry name" value="RHO GUANINE NUCLEOTIDE EXCHANGE FACTOR"/>
    <property type="match status" value="1"/>
</dbReference>
<comment type="caution">
    <text evidence="2">The sequence shown here is derived from an EMBL/GenBank/DDBJ whole genome shotgun (WGS) entry which is preliminary data.</text>
</comment>
<evidence type="ECO:0000313" key="2">
    <source>
        <dbReference type="EMBL" id="CAF4434285.1"/>
    </source>
</evidence>
<gene>
    <name evidence="2" type="ORF">KXQ929_LOCUS52975</name>
</gene>
<reference evidence="2" key="1">
    <citation type="submission" date="2021-02" db="EMBL/GenBank/DDBJ databases">
        <authorList>
            <person name="Nowell W R."/>
        </authorList>
    </citation>
    <scope>NUCLEOTIDE SEQUENCE</scope>
</reference>
<dbReference type="EMBL" id="CAJOBB010029081">
    <property type="protein sequence ID" value="CAF4434285.1"/>
    <property type="molecule type" value="Genomic_DNA"/>
</dbReference>
<proteinExistence type="predicted"/>
<feature type="non-terminal residue" evidence="2">
    <location>
        <position position="1"/>
    </location>
</feature>
<dbReference type="AlphaFoldDB" id="A0A820RF25"/>
<dbReference type="GO" id="GO:0005085">
    <property type="term" value="F:guanyl-nucleotide exchange factor activity"/>
    <property type="evidence" value="ECO:0007669"/>
    <property type="project" value="UniProtKB-KW"/>
</dbReference>
<keyword evidence="1" id="KW-0344">Guanine-nucleotide releasing factor</keyword>
<dbReference type="GO" id="GO:0030036">
    <property type="term" value="P:actin cytoskeleton organization"/>
    <property type="evidence" value="ECO:0007669"/>
    <property type="project" value="TreeGrafter"/>
</dbReference>
<evidence type="ECO:0000313" key="3">
    <source>
        <dbReference type="Proteomes" id="UP000663868"/>
    </source>
</evidence>